<evidence type="ECO:0000256" key="2">
    <source>
        <dbReference type="ARBA" id="ARBA00022448"/>
    </source>
</evidence>
<keyword evidence="3" id="KW-1003">Cell membrane</keyword>
<evidence type="ECO:0000313" key="9">
    <source>
        <dbReference type="EMBL" id="GMA30499.1"/>
    </source>
</evidence>
<dbReference type="GO" id="GO:0005886">
    <property type="term" value="C:plasma membrane"/>
    <property type="evidence" value="ECO:0007669"/>
    <property type="project" value="UniProtKB-SubCell"/>
</dbReference>
<dbReference type="GO" id="GO:0055085">
    <property type="term" value="P:transmembrane transport"/>
    <property type="evidence" value="ECO:0007669"/>
    <property type="project" value="InterPro"/>
</dbReference>
<dbReference type="InterPro" id="IPR035906">
    <property type="entry name" value="MetI-like_sf"/>
</dbReference>
<sequence length="299" mass="30973">MTARPAVGTAAVAPEAMDATGAGGDAGTCGAEAGRGARTAAPRPARTRAPVRTRIRRWQVLTGVALALAWEVAGRVWDFIYLPPLSEVLTALVQMLVDGTIVDQLGASLGALGVGLAVAVTGGVLIGCLIGMVPAVRTALEVYVDAMMAAPMVAFVPLFILLFGLGFETRLVIIVAFAIFPIITNTATGVRNADARIVEMARSFGAPRRDMVLRIQLPMALPQVTAGLRLGVSRGVDGLITGEVIIAAVGIGGLVSRYGSGFTMDRLYAVVILIAALALGAVKLTEILSRVLFGRRATA</sequence>
<evidence type="ECO:0000256" key="5">
    <source>
        <dbReference type="ARBA" id="ARBA00022989"/>
    </source>
</evidence>
<evidence type="ECO:0000313" key="10">
    <source>
        <dbReference type="Proteomes" id="UP001157161"/>
    </source>
</evidence>
<dbReference type="PANTHER" id="PTHR30151:SF20">
    <property type="entry name" value="ABC TRANSPORTER PERMEASE PROTEIN HI_0355-RELATED"/>
    <property type="match status" value="1"/>
</dbReference>
<dbReference type="InterPro" id="IPR000515">
    <property type="entry name" value="MetI-like"/>
</dbReference>
<feature type="transmembrane region" description="Helical" evidence="7">
    <location>
        <begin position="142"/>
        <end position="165"/>
    </location>
</feature>
<dbReference type="CDD" id="cd06261">
    <property type="entry name" value="TM_PBP2"/>
    <property type="match status" value="1"/>
</dbReference>
<proteinExistence type="inferred from homology"/>
<evidence type="ECO:0000256" key="6">
    <source>
        <dbReference type="ARBA" id="ARBA00023136"/>
    </source>
</evidence>
<dbReference type="AlphaFoldDB" id="A0AA37UM10"/>
<reference evidence="9" key="2">
    <citation type="submission" date="2023-02" db="EMBL/GenBank/DDBJ databases">
        <authorList>
            <person name="Sun Q."/>
            <person name="Mori K."/>
        </authorList>
    </citation>
    <scope>NUCLEOTIDE SEQUENCE</scope>
    <source>
        <strain evidence="9">NBRC 112290</strain>
    </source>
</reference>
<dbReference type="PANTHER" id="PTHR30151">
    <property type="entry name" value="ALKANE SULFONATE ABC TRANSPORTER-RELATED, MEMBRANE SUBUNIT"/>
    <property type="match status" value="1"/>
</dbReference>
<gene>
    <name evidence="9" type="ORF">GCM10025875_04910</name>
</gene>
<keyword evidence="10" id="KW-1185">Reference proteome</keyword>
<comment type="caution">
    <text evidence="9">The sequence shown here is derived from an EMBL/GenBank/DDBJ whole genome shotgun (WGS) entry which is preliminary data.</text>
</comment>
<feature type="transmembrane region" description="Helical" evidence="7">
    <location>
        <begin position="105"/>
        <end position="130"/>
    </location>
</feature>
<evidence type="ECO:0000256" key="1">
    <source>
        <dbReference type="ARBA" id="ARBA00004651"/>
    </source>
</evidence>
<feature type="transmembrane region" description="Helical" evidence="7">
    <location>
        <begin position="238"/>
        <end position="255"/>
    </location>
</feature>
<dbReference type="SUPFAM" id="SSF161098">
    <property type="entry name" value="MetI-like"/>
    <property type="match status" value="1"/>
</dbReference>
<comment type="similarity">
    <text evidence="7">Belongs to the binding-protein-dependent transport system permease family.</text>
</comment>
<feature type="transmembrane region" description="Helical" evidence="7">
    <location>
        <begin position="267"/>
        <end position="285"/>
    </location>
</feature>
<name>A0AA37UM10_9MICO</name>
<keyword evidence="2 7" id="KW-0813">Transport</keyword>
<dbReference type="PROSITE" id="PS50928">
    <property type="entry name" value="ABC_TM1"/>
    <property type="match status" value="1"/>
</dbReference>
<keyword evidence="4 7" id="KW-0812">Transmembrane</keyword>
<keyword evidence="5 7" id="KW-1133">Transmembrane helix</keyword>
<evidence type="ECO:0000259" key="8">
    <source>
        <dbReference type="PROSITE" id="PS50928"/>
    </source>
</evidence>
<keyword evidence="6 7" id="KW-0472">Membrane</keyword>
<feature type="domain" description="ABC transmembrane type-1" evidence="8">
    <location>
        <begin position="105"/>
        <end position="283"/>
    </location>
</feature>
<evidence type="ECO:0000256" key="7">
    <source>
        <dbReference type="RuleBase" id="RU363032"/>
    </source>
</evidence>
<reference evidence="9" key="1">
    <citation type="journal article" date="2014" name="Int. J. Syst. Evol. Microbiol.">
        <title>Complete genome sequence of Corynebacterium casei LMG S-19264T (=DSM 44701T), isolated from a smear-ripened cheese.</title>
        <authorList>
            <consortium name="US DOE Joint Genome Institute (JGI-PGF)"/>
            <person name="Walter F."/>
            <person name="Albersmeier A."/>
            <person name="Kalinowski J."/>
            <person name="Ruckert C."/>
        </authorList>
    </citation>
    <scope>NUCLEOTIDE SEQUENCE</scope>
    <source>
        <strain evidence="9">NBRC 112290</strain>
    </source>
</reference>
<dbReference type="Gene3D" id="1.10.3720.10">
    <property type="entry name" value="MetI-like"/>
    <property type="match status" value="1"/>
</dbReference>
<feature type="transmembrane region" description="Helical" evidence="7">
    <location>
        <begin position="171"/>
        <end position="190"/>
    </location>
</feature>
<comment type="subcellular location">
    <subcellularLocation>
        <location evidence="1 7">Cell membrane</location>
        <topology evidence="1 7">Multi-pass membrane protein</topology>
    </subcellularLocation>
</comment>
<protein>
    <submittedName>
        <fullName evidence="9">ABC transporter permease</fullName>
    </submittedName>
</protein>
<dbReference type="RefSeq" id="WP_284249130.1">
    <property type="nucleotide sequence ID" value="NZ_BSUM01000001.1"/>
</dbReference>
<dbReference type="EMBL" id="BSUM01000001">
    <property type="protein sequence ID" value="GMA30499.1"/>
    <property type="molecule type" value="Genomic_DNA"/>
</dbReference>
<accession>A0AA37UM10</accession>
<organism evidence="9 10">
    <name type="scientific">Litorihabitans aurantiacus</name>
    <dbReference type="NCBI Taxonomy" id="1930061"/>
    <lineage>
        <taxon>Bacteria</taxon>
        <taxon>Bacillati</taxon>
        <taxon>Actinomycetota</taxon>
        <taxon>Actinomycetes</taxon>
        <taxon>Micrococcales</taxon>
        <taxon>Beutenbergiaceae</taxon>
        <taxon>Litorihabitans</taxon>
    </lineage>
</organism>
<evidence type="ECO:0000256" key="3">
    <source>
        <dbReference type="ARBA" id="ARBA00022475"/>
    </source>
</evidence>
<evidence type="ECO:0000256" key="4">
    <source>
        <dbReference type="ARBA" id="ARBA00022692"/>
    </source>
</evidence>
<dbReference type="Proteomes" id="UP001157161">
    <property type="component" value="Unassembled WGS sequence"/>
</dbReference>
<dbReference type="Pfam" id="PF00528">
    <property type="entry name" value="BPD_transp_1"/>
    <property type="match status" value="1"/>
</dbReference>